<reference evidence="2" key="1">
    <citation type="journal article" date="2023" name="Nat. Plants">
        <title>Single-cell RNA sequencing provides a high-resolution roadmap for understanding the multicellular compartmentation of specialized metabolism.</title>
        <authorList>
            <person name="Sun S."/>
            <person name="Shen X."/>
            <person name="Li Y."/>
            <person name="Li Y."/>
            <person name="Wang S."/>
            <person name="Li R."/>
            <person name="Zhang H."/>
            <person name="Shen G."/>
            <person name="Guo B."/>
            <person name="Wei J."/>
            <person name="Xu J."/>
            <person name="St-Pierre B."/>
            <person name="Chen S."/>
            <person name="Sun C."/>
        </authorList>
    </citation>
    <scope>NUCLEOTIDE SEQUENCE [LARGE SCALE GENOMIC DNA]</scope>
</reference>
<dbReference type="EMBL" id="CM044703">
    <property type="protein sequence ID" value="KAI5672283.1"/>
    <property type="molecule type" value="Genomic_DNA"/>
</dbReference>
<name>A0ACC0BI53_CATRO</name>
<sequence>MAPVETLFHLLLCYRARVKKIKIHDANVANGMVVYMEKALKNKHKRFEDQGKTSKLLSICRISKAYGWRTLWRQHPIASGLTMSTDGHSPDQSDQEGLARQLESVARDVEKLKRDKSSVTIEHRFGDNLGGCNSPQYHRFYDNVSTYGYQDMSVQNSYPFHEYGYQGRQQVRDRRRGASTYKRWPKKEDTPKVAFKDHSKPKVEEKGKLITNLTRCFKCNGVGYMAINFPTKRTLVFSEDLNGWIEKSEDDCQEGIVDKEDSEDQEIAS</sequence>
<evidence type="ECO:0000313" key="2">
    <source>
        <dbReference type="Proteomes" id="UP001060085"/>
    </source>
</evidence>
<protein>
    <submittedName>
        <fullName evidence="1">Uncharacterized protein</fullName>
    </submittedName>
</protein>
<evidence type="ECO:0000313" key="1">
    <source>
        <dbReference type="EMBL" id="KAI5672283.1"/>
    </source>
</evidence>
<comment type="caution">
    <text evidence="1">The sequence shown here is derived from an EMBL/GenBank/DDBJ whole genome shotgun (WGS) entry which is preliminary data.</text>
</comment>
<dbReference type="Proteomes" id="UP001060085">
    <property type="component" value="Linkage Group LG03"/>
</dbReference>
<gene>
    <name evidence="1" type="ORF">M9H77_12647</name>
</gene>
<keyword evidence="2" id="KW-1185">Reference proteome</keyword>
<organism evidence="1 2">
    <name type="scientific">Catharanthus roseus</name>
    <name type="common">Madagascar periwinkle</name>
    <name type="synonym">Vinca rosea</name>
    <dbReference type="NCBI Taxonomy" id="4058"/>
    <lineage>
        <taxon>Eukaryota</taxon>
        <taxon>Viridiplantae</taxon>
        <taxon>Streptophyta</taxon>
        <taxon>Embryophyta</taxon>
        <taxon>Tracheophyta</taxon>
        <taxon>Spermatophyta</taxon>
        <taxon>Magnoliopsida</taxon>
        <taxon>eudicotyledons</taxon>
        <taxon>Gunneridae</taxon>
        <taxon>Pentapetalae</taxon>
        <taxon>asterids</taxon>
        <taxon>lamiids</taxon>
        <taxon>Gentianales</taxon>
        <taxon>Apocynaceae</taxon>
        <taxon>Rauvolfioideae</taxon>
        <taxon>Vinceae</taxon>
        <taxon>Catharanthinae</taxon>
        <taxon>Catharanthus</taxon>
    </lineage>
</organism>
<accession>A0ACC0BI53</accession>
<proteinExistence type="predicted"/>